<dbReference type="SUPFAM" id="SSF52091">
    <property type="entry name" value="SpoIIaa-like"/>
    <property type="match status" value="1"/>
</dbReference>
<dbReference type="KEGG" id="bmei:Spa11_30920"/>
<dbReference type="AlphaFoldDB" id="A0A518KAR0"/>
<protein>
    <recommendedName>
        <fullName evidence="2">Anti-sigma factor antagonist</fullName>
    </recommendedName>
</protein>
<evidence type="ECO:0000256" key="2">
    <source>
        <dbReference type="RuleBase" id="RU003749"/>
    </source>
</evidence>
<gene>
    <name evidence="4" type="primary">rsbV</name>
    <name evidence="4" type="ORF">Spa11_30920</name>
</gene>
<dbReference type="NCBIfam" id="TIGR00377">
    <property type="entry name" value="ant_ant_sig"/>
    <property type="match status" value="1"/>
</dbReference>
<dbReference type="Proteomes" id="UP000316426">
    <property type="component" value="Chromosome"/>
</dbReference>
<accession>A0A518KAR0</accession>
<proteinExistence type="inferred from homology"/>
<evidence type="ECO:0000313" key="4">
    <source>
        <dbReference type="EMBL" id="QDV74883.1"/>
    </source>
</evidence>
<dbReference type="CDD" id="cd07043">
    <property type="entry name" value="STAS_anti-anti-sigma_factors"/>
    <property type="match status" value="1"/>
</dbReference>
<dbReference type="InterPro" id="IPR003658">
    <property type="entry name" value="Anti-sigma_ant"/>
</dbReference>
<evidence type="ECO:0000259" key="3">
    <source>
        <dbReference type="PROSITE" id="PS50801"/>
    </source>
</evidence>
<feature type="domain" description="STAS" evidence="3">
    <location>
        <begin position="22"/>
        <end position="113"/>
    </location>
</feature>
<dbReference type="Gene3D" id="3.30.750.24">
    <property type="entry name" value="STAS domain"/>
    <property type="match status" value="1"/>
</dbReference>
<dbReference type="InterPro" id="IPR036513">
    <property type="entry name" value="STAS_dom_sf"/>
</dbReference>
<dbReference type="PANTHER" id="PTHR33495:SF2">
    <property type="entry name" value="ANTI-SIGMA FACTOR ANTAGONIST TM_1081-RELATED"/>
    <property type="match status" value="1"/>
</dbReference>
<sequence>MAITTAIRDGILFIQIDDVRLLDETKIGKLEQELDEAIDASTESRVIVDFSKVQFMSSSMLGKLVKTQKKVTSYKAKMKLANVSPDIKEVFKITRLDKLFSIEPDVETARKAFLKKGLFG</sequence>
<evidence type="ECO:0000313" key="5">
    <source>
        <dbReference type="Proteomes" id="UP000316426"/>
    </source>
</evidence>
<reference evidence="4 5" key="1">
    <citation type="submission" date="2019-02" db="EMBL/GenBank/DDBJ databases">
        <title>Deep-cultivation of Planctomycetes and their phenomic and genomic characterization uncovers novel biology.</title>
        <authorList>
            <person name="Wiegand S."/>
            <person name="Jogler M."/>
            <person name="Boedeker C."/>
            <person name="Pinto D."/>
            <person name="Vollmers J."/>
            <person name="Rivas-Marin E."/>
            <person name="Kohn T."/>
            <person name="Peeters S.H."/>
            <person name="Heuer A."/>
            <person name="Rast P."/>
            <person name="Oberbeckmann S."/>
            <person name="Bunk B."/>
            <person name="Jeske O."/>
            <person name="Meyerdierks A."/>
            <person name="Storesund J.E."/>
            <person name="Kallscheuer N."/>
            <person name="Luecker S."/>
            <person name="Lage O.M."/>
            <person name="Pohl T."/>
            <person name="Merkel B.J."/>
            <person name="Hornburger P."/>
            <person name="Mueller R.-W."/>
            <person name="Bruemmer F."/>
            <person name="Labrenz M."/>
            <person name="Spormann A.M."/>
            <person name="Op den Camp H."/>
            <person name="Overmann J."/>
            <person name="Amann R."/>
            <person name="Jetten M.S.M."/>
            <person name="Mascher T."/>
            <person name="Medema M.H."/>
            <person name="Devos D.P."/>
            <person name="Kaster A.-K."/>
            <person name="Ovreas L."/>
            <person name="Rohde M."/>
            <person name="Galperin M.Y."/>
            <person name="Jogler C."/>
        </authorList>
    </citation>
    <scope>NUCLEOTIDE SEQUENCE [LARGE SCALE GENOMIC DNA]</scope>
    <source>
        <strain evidence="4 5">Spa11</strain>
    </source>
</reference>
<dbReference type="PANTHER" id="PTHR33495">
    <property type="entry name" value="ANTI-SIGMA FACTOR ANTAGONIST TM_1081-RELATED-RELATED"/>
    <property type="match status" value="1"/>
</dbReference>
<evidence type="ECO:0000256" key="1">
    <source>
        <dbReference type="ARBA" id="ARBA00009013"/>
    </source>
</evidence>
<dbReference type="InterPro" id="IPR002645">
    <property type="entry name" value="STAS_dom"/>
</dbReference>
<dbReference type="PROSITE" id="PS50801">
    <property type="entry name" value="STAS"/>
    <property type="match status" value="1"/>
</dbReference>
<keyword evidence="5" id="KW-1185">Reference proteome</keyword>
<dbReference type="RefSeq" id="WP_145113678.1">
    <property type="nucleotide sequence ID" value="NZ_CP036349.1"/>
</dbReference>
<organism evidence="4 5">
    <name type="scientific">Botrimarina mediterranea</name>
    <dbReference type="NCBI Taxonomy" id="2528022"/>
    <lineage>
        <taxon>Bacteria</taxon>
        <taxon>Pseudomonadati</taxon>
        <taxon>Planctomycetota</taxon>
        <taxon>Planctomycetia</taxon>
        <taxon>Pirellulales</taxon>
        <taxon>Lacipirellulaceae</taxon>
        <taxon>Botrimarina</taxon>
    </lineage>
</organism>
<dbReference type="GO" id="GO:0043856">
    <property type="term" value="F:anti-sigma factor antagonist activity"/>
    <property type="evidence" value="ECO:0007669"/>
    <property type="project" value="InterPro"/>
</dbReference>
<dbReference type="EMBL" id="CP036349">
    <property type="protein sequence ID" value="QDV74883.1"/>
    <property type="molecule type" value="Genomic_DNA"/>
</dbReference>
<name>A0A518KAR0_9BACT</name>
<dbReference type="Pfam" id="PF01740">
    <property type="entry name" value="STAS"/>
    <property type="match status" value="1"/>
</dbReference>
<comment type="similarity">
    <text evidence="1 2">Belongs to the anti-sigma-factor antagonist family.</text>
</comment>